<dbReference type="InterPro" id="IPR014956">
    <property type="entry name" value="ParBc_2"/>
</dbReference>
<sequence length="226" mass="26167">MSTDAAVTSPPRLHHMRAPRTLRDDSKLMVPLDALRPTQITVGAYHVQQKVHLTRRVPPARRHAFLDQHRVHVVIAPEQALYVVDHHHWVRAWHDLGLSHVPAIVRKDLSSMKEQAFWEWMLDNHMVHPYDEHGRRRPLSELPECIHAMRDDPYRSLEAFVQLAGGYRKVKQAYPDFKWADFFRRHVEGPLDSPEMFAAALVRAFQLAQSPKARGLPGFIEKPPTC</sequence>
<name>Q46T08_CUPPJ</name>
<dbReference type="SUPFAM" id="SSF110849">
    <property type="entry name" value="ParB/Sulfiredoxin"/>
    <property type="match status" value="1"/>
</dbReference>
<dbReference type="STRING" id="264198.Reut_B4374"/>
<proteinExistence type="predicted"/>
<dbReference type="InterPro" id="IPR016932">
    <property type="entry name" value="UCP029669"/>
</dbReference>
<dbReference type="CDD" id="cd16390">
    <property type="entry name" value="ParB_N_Srx_like"/>
    <property type="match status" value="1"/>
</dbReference>
<dbReference type="Pfam" id="PF08857">
    <property type="entry name" value="ParBc_2"/>
    <property type="match status" value="1"/>
</dbReference>
<reference evidence="1" key="1">
    <citation type="submission" date="2005-08" db="EMBL/GenBank/DDBJ databases">
        <title>Complete sequence of chromosome 2 of Ralstonia eutropha JMP134.</title>
        <authorList>
            <person name="Copeland A."/>
            <person name="Lucas S."/>
            <person name="Lapidus A."/>
            <person name="Barry K."/>
            <person name="Detter J.C."/>
            <person name="Glavina T."/>
            <person name="Hammon N."/>
            <person name="Israni S."/>
            <person name="Pitluck S."/>
            <person name="Goltsman E."/>
            <person name="Martinez M."/>
            <person name="Schmutz J."/>
            <person name="Larimer F."/>
            <person name="Land M."/>
            <person name="Lykidis A."/>
            <person name="Richardson P."/>
        </authorList>
    </citation>
    <scope>NUCLEOTIDE SEQUENCE [LARGE SCALE GENOMIC DNA]</scope>
    <source>
        <strain evidence="1">JMP134</strain>
    </source>
</reference>
<accession>Q46T08</accession>
<protein>
    <recommendedName>
        <fullName evidence="2">ParB-like nuclease</fullName>
    </recommendedName>
</protein>
<organism evidence="1">
    <name type="scientific">Cupriavidus pinatubonensis (strain JMP 134 / LMG 1197)</name>
    <name type="common">Cupriavidus necator (strain JMP 134)</name>
    <dbReference type="NCBI Taxonomy" id="264198"/>
    <lineage>
        <taxon>Bacteria</taxon>
        <taxon>Pseudomonadati</taxon>
        <taxon>Pseudomonadota</taxon>
        <taxon>Betaproteobacteria</taxon>
        <taxon>Burkholderiales</taxon>
        <taxon>Burkholderiaceae</taxon>
        <taxon>Cupriavidus</taxon>
    </lineage>
</organism>
<dbReference type="KEGG" id="reu:Reut_B4374"/>
<evidence type="ECO:0008006" key="2">
    <source>
        <dbReference type="Google" id="ProtNLM"/>
    </source>
</evidence>
<dbReference type="AlphaFoldDB" id="Q46T08"/>
<evidence type="ECO:0000313" key="1">
    <source>
        <dbReference type="EMBL" id="AAZ63726.1"/>
    </source>
</evidence>
<dbReference type="PIRSF" id="PIRSF029669">
    <property type="entry name" value="UCP029669"/>
    <property type="match status" value="1"/>
</dbReference>
<dbReference type="EMBL" id="CP000091">
    <property type="protein sequence ID" value="AAZ63726.1"/>
    <property type="molecule type" value="Genomic_DNA"/>
</dbReference>
<dbReference type="InterPro" id="IPR036086">
    <property type="entry name" value="ParB/Sulfiredoxin_sf"/>
</dbReference>
<dbReference type="HOGENOM" id="CLU_090314_0_0_4"/>
<dbReference type="Gene3D" id="1.10.8.10">
    <property type="entry name" value="DNA helicase RuvA subunit, C-terminal domain"/>
    <property type="match status" value="1"/>
</dbReference>
<dbReference type="Gene3D" id="3.90.1530.10">
    <property type="entry name" value="Conserved hypothetical protein from pyrococcus furiosus pfu- 392566-001, ParB domain"/>
    <property type="match status" value="1"/>
</dbReference>
<gene>
    <name evidence="1" type="ordered locus">Reut_B4374</name>
</gene>
<dbReference type="eggNOG" id="COG4318">
    <property type="taxonomic scope" value="Bacteria"/>
</dbReference>